<organism evidence="3 4">
    <name type="scientific">Mixia osmundae (strain CBS 9802 / IAM 14324 / JCM 22182 / KY 12970)</name>
    <dbReference type="NCBI Taxonomy" id="764103"/>
    <lineage>
        <taxon>Eukaryota</taxon>
        <taxon>Fungi</taxon>
        <taxon>Dikarya</taxon>
        <taxon>Basidiomycota</taxon>
        <taxon>Pucciniomycotina</taxon>
        <taxon>Mixiomycetes</taxon>
        <taxon>Mixiales</taxon>
        <taxon>Mixiaceae</taxon>
        <taxon>Mixia</taxon>
    </lineage>
</organism>
<reference evidence="3 4" key="1">
    <citation type="journal article" date="2011" name="J. Gen. Appl. Microbiol.">
        <title>Draft genome sequencing of the enigmatic basidiomycete Mixia osmundae.</title>
        <authorList>
            <person name="Nishida H."/>
            <person name="Nagatsuka Y."/>
            <person name="Sugiyama J."/>
        </authorList>
    </citation>
    <scope>NUCLEOTIDE SEQUENCE [LARGE SCALE GENOMIC DNA]</scope>
    <source>
        <strain evidence="4">CBS 9802 / IAM 14324 / JCM 22182 / KY 12970</strain>
    </source>
</reference>
<dbReference type="GO" id="GO:0005634">
    <property type="term" value="C:nucleus"/>
    <property type="evidence" value="ECO:0007669"/>
    <property type="project" value="TreeGrafter"/>
</dbReference>
<dbReference type="Proteomes" id="UP000009131">
    <property type="component" value="Unassembled WGS sequence"/>
</dbReference>
<comment type="caution">
    <text evidence="3">The sequence shown here is derived from an EMBL/GenBank/DDBJ whole genome shotgun (WGS) entry which is preliminary data.</text>
</comment>
<gene>
    <name evidence="3" type="primary">Mo04331</name>
    <name evidence="3" type="ORF">E5Q_04331</name>
</gene>
<evidence type="ECO:0000313" key="3">
    <source>
        <dbReference type="EMBL" id="GAA97653.1"/>
    </source>
</evidence>
<evidence type="ECO:0000313" key="4">
    <source>
        <dbReference type="Proteomes" id="UP000009131"/>
    </source>
</evidence>
<dbReference type="InParanoid" id="G7E493"/>
<feature type="compositionally biased region" description="Polar residues" evidence="2">
    <location>
        <begin position="265"/>
        <end position="275"/>
    </location>
</feature>
<dbReference type="eggNOG" id="KOG4019">
    <property type="taxonomic scope" value="Eukaryota"/>
</dbReference>
<dbReference type="Pfam" id="PF04847">
    <property type="entry name" value="Calcipressin"/>
    <property type="match status" value="1"/>
</dbReference>
<dbReference type="InterPro" id="IPR035979">
    <property type="entry name" value="RBD_domain_sf"/>
</dbReference>
<dbReference type="Gene3D" id="3.30.70.330">
    <property type="match status" value="1"/>
</dbReference>
<dbReference type="OrthoDB" id="17212at2759"/>
<dbReference type="InterPro" id="IPR012677">
    <property type="entry name" value="Nucleotide-bd_a/b_plait_sf"/>
</dbReference>
<feature type="region of interest" description="Disordered" evidence="2">
    <location>
        <begin position="263"/>
        <end position="290"/>
    </location>
</feature>
<dbReference type="GO" id="GO:0019722">
    <property type="term" value="P:calcium-mediated signaling"/>
    <property type="evidence" value="ECO:0007669"/>
    <property type="project" value="InterPro"/>
</dbReference>
<protein>
    <recommendedName>
        <fullName evidence="5">Calcipressin</fullName>
    </recommendedName>
</protein>
<comment type="similarity">
    <text evidence="1">Belongs to the RCAN family.</text>
</comment>
<dbReference type="STRING" id="764103.G7E493"/>
<dbReference type="PANTHER" id="PTHR10300:SF14">
    <property type="entry name" value="PROTEIN SARAH"/>
    <property type="match status" value="1"/>
</dbReference>
<evidence type="ECO:0008006" key="5">
    <source>
        <dbReference type="Google" id="ProtNLM"/>
    </source>
</evidence>
<evidence type="ECO:0000256" key="1">
    <source>
        <dbReference type="ARBA" id="ARBA00008209"/>
    </source>
</evidence>
<dbReference type="OMA" id="PANFFGC"/>
<reference evidence="3 4" key="2">
    <citation type="journal article" date="2012" name="Open Biol.">
        <title>Characteristics of nucleosomes and linker DNA regions on the genome of the basidiomycete Mixia osmundae revealed by mono- and dinucleosome mapping.</title>
        <authorList>
            <person name="Nishida H."/>
            <person name="Kondo S."/>
            <person name="Matsumoto T."/>
            <person name="Suzuki Y."/>
            <person name="Yoshikawa H."/>
            <person name="Taylor T.D."/>
            <person name="Sugiyama J."/>
        </authorList>
    </citation>
    <scope>NUCLEOTIDE SEQUENCE [LARGE SCALE GENOMIC DNA]</scope>
    <source>
        <strain evidence="4">CBS 9802 / IAM 14324 / JCM 22182 / KY 12970</strain>
    </source>
</reference>
<dbReference type="GO" id="GO:0008597">
    <property type="term" value="F:calcium-dependent protein serine/threonine phosphatase regulator activity"/>
    <property type="evidence" value="ECO:0007669"/>
    <property type="project" value="TreeGrafter"/>
</dbReference>
<dbReference type="CDD" id="cd12434">
    <property type="entry name" value="RRM_RCAN_like"/>
    <property type="match status" value="1"/>
</dbReference>
<proteinExistence type="inferred from homology"/>
<accession>G7E493</accession>
<evidence type="ECO:0000256" key="2">
    <source>
        <dbReference type="SAM" id="MobiDB-lite"/>
    </source>
</evidence>
<dbReference type="HOGENOM" id="CLU_046748_1_0_1"/>
<feature type="region of interest" description="Disordered" evidence="2">
    <location>
        <begin position="194"/>
        <end position="217"/>
    </location>
</feature>
<name>G7E493_MIXOS</name>
<dbReference type="GO" id="GO:0005737">
    <property type="term" value="C:cytoplasm"/>
    <property type="evidence" value="ECO:0007669"/>
    <property type="project" value="TreeGrafter"/>
</dbReference>
<dbReference type="EMBL" id="BABT02000129">
    <property type="protein sequence ID" value="GAA97653.1"/>
    <property type="molecule type" value="Genomic_DNA"/>
</dbReference>
<dbReference type="RefSeq" id="XP_014568307.1">
    <property type="nucleotide sequence ID" value="XM_014712821.1"/>
</dbReference>
<sequence length="290" mass="30869">MGRSAAIQEAEARLTQASTSSATNTLIVTGVPCPSTVDTLLEDLYRLFASYGDVAAWAPLKSLGRIICVYAADSSATLAKSELDRSWIQITTDGTDSSKSTSSSDEDALIDETISMLRVYAGPSTALDTLAHDGRQTLYAARHLPVPDTQRNFLISPPGSPPVGWEQVREDQPNRETLAHDLMEALSHLSLKQDGPAGVSAQSNGVVHAEGPKRGHRRRETVVLTPDEASGLPGVTITDLETSENQISPGISLSEAWAAQREATRNTSGISNVRATSDVRITPTGRPPLG</sequence>
<dbReference type="PANTHER" id="PTHR10300">
    <property type="entry name" value="CALCIPRESSIN"/>
    <property type="match status" value="1"/>
</dbReference>
<keyword evidence="4" id="KW-1185">Reference proteome</keyword>
<dbReference type="InterPro" id="IPR006931">
    <property type="entry name" value="Calcipressin"/>
</dbReference>
<dbReference type="AlphaFoldDB" id="G7E493"/>
<dbReference type="GO" id="GO:0003676">
    <property type="term" value="F:nucleic acid binding"/>
    <property type="evidence" value="ECO:0007669"/>
    <property type="project" value="InterPro"/>
</dbReference>
<dbReference type="SUPFAM" id="SSF54928">
    <property type="entry name" value="RNA-binding domain, RBD"/>
    <property type="match status" value="1"/>
</dbReference>